<evidence type="ECO:0000313" key="1">
    <source>
        <dbReference type="EMBL" id="CAG7718721.1"/>
    </source>
</evidence>
<comment type="caution">
    <text evidence="1">The sequence shown here is derived from an EMBL/GenBank/DDBJ whole genome shotgun (WGS) entry which is preliminary data.</text>
</comment>
<gene>
    <name evidence="1" type="ORF">AFUS01_LOCUS8092</name>
</gene>
<reference evidence="1" key="1">
    <citation type="submission" date="2021-06" db="EMBL/GenBank/DDBJ databases">
        <authorList>
            <person name="Hodson N. C."/>
            <person name="Mongue J. A."/>
            <person name="Jaron S. K."/>
        </authorList>
    </citation>
    <scope>NUCLEOTIDE SEQUENCE</scope>
</reference>
<organism evidence="1 2">
    <name type="scientific">Allacma fusca</name>
    <dbReference type="NCBI Taxonomy" id="39272"/>
    <lineage>
        <taxon>Eukaryota</taxon>
        <taxon>Metazoa</taxon>
        <taxon>Ecdysozoa</taxon>
        <taxon>Arthropoda</taxon>
        <taxon>Hexapoda</taxon>
        <taxon>Collembola</taxon>
        <taxon>Symphypleona</taxon>
        <taxon>Sminthuridae</taxon>
        <taxon>Allacma</taxon>
    </lineage>
</organism>
<sequence length="50" mass="5832">TLKDYKITDPVIAFGLGRMQDLRFLQTNLSEEFSVVIMEKHLLHLDKITI</sequence>
<dbReference type="AlphaFoldDB" id="A0A8J2JFJ5"/>
<proteinExistence type="predicted"/>
<name>A0A8J2JFJ5_9HEXA</name>
<evidence type="ECO:0000313" key="2">
    <source>
        <dbReference type="Proteomes" id="UP000708208"/>
    </source>
</evidence>
<feature type="non-terminal residue" evidence="1">
    <location>
        <position position="1"/>
    </location>
</feature>
<keyword evidence="2" id="KW-1185">Reference proteome</keyword>
<accession>A0A8J2JFJ5</accession>
<dbReference type="Proteomes" id="UP000708208">
    <property type="component" value="Unassembled WGS sequence"/>
</dbReference>
<protein>
    <submittedName>
        <fullName evidence="1">Uncharacterized protein</fullName>
    </submittedName>
</protein>
<feature type="non-terminal residue" evidence="1">
    <location>
        <position position="50"/>
    </location>
</feature>
<dbReference type="EMBL" id="CAJVCH010055530">
    <property type="protein sequence ID" value="CAG7718721.1"/>
    <property type="molecule type" value="Genomic_DNA"/>
</dbReference>